<evidence type="ECO:0000256" key="1">
    <source>
        <dbReference type="SAM" id="MobiDB-lite"/>
    </source>
</evidence>
<dbReference type="AlphaFoldDB" id="Q021M4"/>
<dbReference type="eggNOG" id="ENOG5033VM1">
    <property type="taxonomic scope" value="Bacteria"/>
</dbReference>
<feature type="region of interest" description="Disordered" evidence="1">
    <location>
        <begin position="196"/>
        <end position="407"/>
    </location>
</feature>
<feature type="transmembrane region" description="Helical" evidence="2">
    <location>
        <begin position="12"/>
        <end position="39"/>
    </location>
</feature>
<evidence type="ECO:0000313" key="3">
    <source>
        <dbReference type="EMBL" id="ABJ84363.1"/>
    </source>
</evidence>
<name>Q021M4_SOLUE</name>
<sequence length="501" mass="53624">MLVQVIAHARRRLWWNALLFQLTVAATVGLLVLVLMLLLGTDVIAARWPVLLPLTCLAAGIWLAWRRLPAFSPTAEFLDRRLKLPDTLATALFFSSPHPERSCGEEFPLALRTQAARIAEGVNLREVVPVKMPRSVLFPALLAVAAASLFVVRYQSAARLDLKEPMGIMLRQLMEGARSEVARLVEELKPARILERMKGEEARKSTPSPDGESADGKPPGPGDSNSSERGSAATAEQEKPKPDTFAGEREPREGEPKQGDQVAADSQSGAARSGTERQGKEGSQQQQQQQQGAGNQTASSSGGSGMVNKVKDALANLMSALKPPSGAAGGQQAMNGQDNRASGNNQKKGAADAGSASGEKGEGESSKPGNAMAGGAGQSGESQAEKLQGTGAGNNEGSKEIRTAEQLEAMGKLDRVFGKRAENVSGEMTVQAPPGPQNLRTPYAQREAEHSSVETTAMRDEVPVAFQDYVQHYYDLLRREEASTRRQGRVMATARKSRTVR</sequence>
<gene>
    <name evidence="3" type="ordered locus">Acid_3390</name>
</gene>
<keyword evidence="2" id="KW-1133">Transmembrane helix</keyword>
<organism evidence="3">
    <name type="scientific">Solibacter usitatus (strain Ellin6076)</name>
    <dbReference type="NCBI Taxonomy" id="234267"/>
    <lineage>
        <taxon>Bacteria</taxon>
        <taxon>Pseudomonadati</taxon>
        <taxon>Acidobacteriota</taxon>
        <taxon>Terriglobia</taxon>
        <taxon>Bryobacterales</taxon>
        <taxon>Solibacteraceae</taxon>
        <taxon>Candidatus Solibacter</taxon>
    </lineage>
</organism>
<feature type="compositionally biased region" description="Basic and acidic residues" evidence="1">
    <location>
        <begin position="446"/>
        <end position="456"/>
    </location>
</feature>
<dbReference type="OrthoDB" id="10013965at2"/>
<feature type="region of interest" description="Disordered" evidence="1">
    <location>
        <begin position="424"/>
        <end position="456"/>
    </location>
</feature>
<dbReference type="HOGENOM" id="CLU_541731_0_0_0"/>
<dbReference type="KEGG" id="sus:Acid_3390"/>
<accession>Q021M4</accession>
<feature type="compositionally biased region" description="Low complexity" evidence="1">
    <location>
        <begin position="281"/>
        <end position="301"/>
    </location>
</feature>
<dbReference type="InParanoid" id="Q021M4"/>
<dbReference type="EMBL" id="CP000473">
    <property type="protein sequence ID" value="ABJ84363.1"/>
    <property type="molecule type" value="Genomic_DNA"/>
</dbReference>
<feature type="compositionally biased region" description="Low complexity" evidence="1">
    <location>
        <begin position="347"/>
        <end position="358"/>
    </location>
</feature>
<protein>
    <submittedName>
        <fullName evidence="3">Uncharacterized protein</fullName>
    </submittedName>
</protein>
<feature type="compositionally biased region" description="Basic and acidic residues" evidence="1">
    <location>
        <begin position="236"/>
        <end position="258"/>
    </location>
</feature>
<feature type="transmembrane region" description="Helical" evidence="2">
    <location>
        <begin position="45"/>
        <end position="65"/>
    </location>
</feature>
<proteinExistence type="predicted"/>
<reference evidence="3" key="1">
    <citation type="submission" date="2006-10" db="EMBL/GenBank/DDBJ databases">
        <title>Complete sequence of Solibacter usitatus Ellin6076.</title>
        <authorList>
            <consortium name="US DOE Joint Genome Institute"/>
            <person name="Copeland A."/>
            <person name="Lucas S."/>
            <person name="Lapidus A."/>
            <person name="Barry K."/>
            <person name="Detter J.C."/>
            <person name="Glavina del Rio T."/>
            <person name="Hammon N."/>
            <person name="Israni S."/>
            <person name="Dalin E."/>
            <person name="Tice H."/>
            <person name="Pitluck S."/>
            <person name="Thompson L.S."/>
            <person name="Brettin T."/>
            <person name="Bruce D."/>
            <person name="Han C."/>
            <person name="Tapia R."/>
            <person name="Gilna P."/>
            <person name="Schmutz J."/>
            <person name="Larimer F."/>
            <person name="Land M."/>
            <person name="Hauser L."/>
            <person name="Kyrpides N."/>
            <person name="Mikhailova N."/>
            <person name="Janssen P.H."/>
            <person name="Kuske C.R."/>
            <person name="Richardson P."/>
        </authorList>
    </citation>
    <scope>NUCLEOTIDE SEQUENCE</scope>
    <source>
        <strain evidence="3">Ellin6076</strain>
    </source>
</reference>
<keyword evidence="2" id="KW-0812">Transmembrane</keyword>
<keyword evidence="2" id="KW-0472">Membrane</keyword>
<evidence type="ECO:0000256" key="2">
    <source>
        <dbReference type="SAM" id="Phobius"/>
    </source>
</evidence>
<dbReference type="STRING" id="234267.Acid_3390"/>
<feature type="transmembrane region" description="Helical" evidence="2">
    <location>
        <begin position="135"/>
        <end position="154"/>
    </location>
</feature>
<feature type="compositionally biased region" description="Basic and acidic residues" evidence="1">
    <location>
        <begin position="397"/>
        <end position="407"/>
    </location>
</feature>